<keyword evidence="6" id="KW-0812">Transmembrane</keyword>
<evidence type="ECO:0000256" key="4">
    <source>
        <dbReference type="ARBA" id="ARBA00022475"/>
    </source>
</evidence>
<keyword evidence="8" id="KW-1133">Transmembrane helix</keyword>
<organism evidence="11 12">
    <name type="scientific">Lampropedia hyalina DSM 16112</name>
    <dbReference type="NCBI Taxonomy" id="1122156"/>
    <lineage>
        <taxon>Bacteria</taxon>
        <taxon>Pseudomonadati</taxon>
        <taxon>Pseudomonadota</taxon>
        <taxon>Betaproteobacteria</taxon>
        <taxon>Burkholderiales</taxon>
        <taxon>Comamonadaceae</taxon>
        <taxon>Lampropedia</taxon>
    </lineage>
</organism>
<evidence type="ECO:0000259" key="10">
    <source>
        <dbReference type="PROSITE" id="PS52015"/>
    </source>
</evidence>
<evidence type="ECO:0000256" key="1">
    <source>
        <dbReference type="ARBA" id="ARBA00004383"/>
    </source>
</evidence>
<dbReference type="SUPFAM" id="SSF74653">
    <property type="entry name" value="TolA/TonB C-terminal domain"/>
    <property type="match status" value="1"/>
</dbReference>
<evidence type="ECO:0000256" key="6">
    <source>
        <dbReference type="ARBA" id="ARBA00022692"/>
    </source>
</evidence>
<keyword evidence="12" id="KW-1185">Reference proteome</keyword>
<dbReference type="InterPro" id="IPR037682">
    <property type="entry name" value="TonB_C"/>
</dbReference>
<evidence type="ECO:0000256" key="2">
    <source>
        <dbReference type="ARBA" id="ARBA00006555"/>
    </source>
</evidence>
<evidence type="ECO:0000256" key="8">
    <source>
        <dbReference type="ARBA" id="ARBA00022989"/>
    </source>
</evidence>
<accession>A0A1M4XG38</accession>
<evidence type="ECO:0000313" key="12">
    <source>
        <dbReference type="Proteomes" id="UP000184327"/>
    </source>
</evidence>
<dbReference type="Gene3D" id="3.30.1150.10">
    <property type="match status" value="1"/>
</dbReference>
<proteinExistence type="inferred from homology"/>
<keyword evidence="7" id="KW-0653">Protein transport</keyword>
<feature type="domain" description="TonB C-terminal" evidence="10">
    <location>
        <begin position="1"/>
        <end position="71"/>
    </location>
</feature>
<dbReference type="Pfam" id="PF03544">
    <property type="entry name" value="TonB_C"/>
    <property type="match status" value="1"/>
</dbReference>
<dbReference type="EMBL" id="FQUZ01000009">
    <property type="protein sequence ID" value="SHE92494.1"/>
    <property type="molecule type" value="Genomic_DNA"/>
</dbReference>
<dbReference type="PROSITE" id="PS52015">
    <property type="entry name" value="TONB_CTD"/>
    <property type="match status" value="1"/>
</dbReference>
<name>A0A1M4XG38_9BURK</name>
<evidence type="ECO:0000256" key="7">
    <source>
        <dbReference type="ARBA" id="ARBA00022927"/>
    </source>
</evidence>
<comment type="similarity">
    <text evidence="2">Belongs to the TonB family.</text>
</comment>
<reference evidence="11 12" key="1">
    <citation type="submission" date="2016-11" db="EMBL/GenBank/DDBJ databases">
        <authorList>
            <person name="Jaros S."/>
            <person name="Januszkiewicz K."/>
            <person name="Wedrychowicz H."/>
        </authorList>
    </citation>
    <scope>NUCLEOTIDE SEQUENCE [LARGE SCALE GENOMIC DNA]</scope>
    <source>
        <strain evidence="11 12">DSM 16112</strain>
    </source>
</reference>
<evidence type="ECO:0000256" key="3">
    <source>
        <dbReference type="ARBA" id="ARBA00022448"/>
    </source>
</evidence>
<keyword evidence="5" id="KW-0997">Cell inner membrane</keyword>
<dbReference type="STRING" id="1122156.SAMN02745117_01053"/>
<evidence type="ECO:0000256" key="9">
    <source>
        <dbReference type="ARBA" id="ARBA00023136"/>
    </source>
</evidence>
<evidence type="ECO:0000313" key="11">
    <source>
        <dbReference type="EMBL" id="SHE92494.1"/>
    </source>
</evidence>
<comment type="subcellular location">
    <subcellularLocation>
        <location evidence="1">Cell inner membrane</location>
        <topology evidence="1">Single-pass membrane protein</topology>
        <orientation evidence="1">Periplasmic side</orientation>
    </subcellularLocation>
</comment>
<evidence type="ECO:0000256" key="5">
    <source>
        <dbReference type="ARBA" id="ARBA00022519"/>
    </source>
</evidence>
<dbReference type="AlphaFoldDB" id="A0A1M4XG38"/>
<dbReference type="PANTHER" id="PTHR33446:SF2">
    <property type="entry name" value="PROTEIN TONB"/>
    <property type="match status" value="1"/>
</dbReference>
<dbReference type="GO" id="GO:0055085">
    <property type="term" value="P:transmembrane transport"/>
    <property type="evidence" value="ECO:0007669"/>
    <property type="project" value="InterPro"/>
</dbReference>
<keyword evidence="9" id="KW-0472">Membrane</keyword>
<keyword evidence="3" id="KW-0813">Transport</keyword>
<keyword evidence="4" id="KW-1003">Cell membrane</keyword>
<dbReference type="GO" id="GO:0015031">
    <property type="term" value="P:protein transport"/>
    <property type="evidence" value="ECO:0007669"/>
    <property type="project" value="UniProtKB-KW"/>
</dbReference>
<dbReference type="Proteomes" id="UP000184327">
    <property type="component" value="Unassembled WGS sequence"/>
</dbReference>
<protein>
    <submittedName>
        <fullName evidence="11">TonB family C-terminal domain-containing protein</fullName>
    </submittedName>
</protein>
<sequence>MREEGLVTLRVLVGANGAAKDVQIKTSSGYARLDNAARDAALRSWRFTPSKRGGVPFDDWYDIPVRFKLTD</sequence>
<dbReference type="GO" id="GO:0098797">
    <property type="term" value="C:plasma membrane protein complex"/>
    <property type="evidence" value="ECO:0007669"/>
    <property type="project" value="TreeGrafter"/>
</dbReference>
<dbReference type="PANTHER" id="PTHR33446">
    <property type="entry name" value="PROTEIN TONB-RELATED"/>
    <property type="match status" value="1"/>
</dbReference>
<dbReference type="InterPro" id="IPR006260">
    <property type="entry name" value="TonB/TolA_C"/>
</dbReference>
<gene>
    <name evidence="11" type="ORF">SAMN02745117_01053</name>
</gene>
<dbReference type="InterPro" id="IPR051045">
    <property type="entry name" value="TonB-dependent_transducer"/>
</dbReference>
<dbReference type="GO" id="GO:0031992">
    <property type="term" value="F:energy transducer activity"/>
    <property type="evidence" value="ECO:0007669"/>
    <property type="project" value="TreeGrafter"/>
</dbReference>
<dbReference type="NCBIfam" id="TIGR01352">
    <property type="entry name" value="tonB_Cterm"/>
    <property type="match status" value="1"/>
</dbReference>